<keyword evidence="2" id="KW-1185">Reference proteome</keyword>
<accession>I3IGI0</accession>
<comment type="caution">
    <text evidence="1">The sequence shown here is derived from an EMBL/GenBank/DDBJ whole genome shotgun (WGS) entry which is preliminary data.</text>
</comment>
<dbReference type="AlphaFoldDB" id="I3IGI0"/>
<gene>
    <name evidence="1" type="ORF">KSU1_A0058</name>
</gene>
<sequence length="53" mass="6266">MSRIIIFILLILSQKNKKDKFLKENQKDFPSFLKGLRQFPPFPKGTKKIFPLS</sequence>
<evidence type="ECO:0000313" key="1">
    <source>
        <dbReference type="EMBL" id="GAB60825.1"/>
    </source>
</evidence>
<dbReference type="Proteomes" id="UP000002985">
    <property type="component" value="Unassembled WGS sequence"/>
</dbReference>
<evidence type="ECO:0000313" key="2">
    <source>
        <dbReference type="Proteomes" id="UP000002985"/>
    </source>
</evidence>
<reference evidence="1 2" key="1">
    <citation type="journal article" date="2012" name="FEBS Lett.">
        <title>Anammox organism KSU-1 expresses a NirK-type copper-containing nitrite reductase instead of a NirS-type with cytochrome cd1.</title>
        <authorList>
            <person name="Hira D."/>
            <person name="Toh H."/>
            <person name="Migita C.T."/>
            <person name="Okubo H."/>
            <person name="Nishiyama T."/>
            <person name="Hattori M."/>
            <person name="Furukawa K."/>
            <person name="Fujii T."/>
        </authorList>
    </citation>
    <scope>NUCLEOTIDE SEQUENCE [LARGE SCALE GENOMIC DNA]</scope>
</reference>
<dbReference type="EMBL" id="BAFH01000001">
    <property type="protein sequence ID" value="GAB60825.1"/>
    <property type="molecule type" value="Genomic_DNA"/>
</dbReference>
<proteinExistence type="predicted"/>
<organism evidence="1 2">
    <name type="scientific">Candidatus Jettenia caeni</name>
    <dbReference type="NCBI Taxonomy" id="247490"/>
    <lineage>
        <taxon>Bacteria</taxon>
        <taxon>Pseudomonadati</taxon>
        <taxon>Planctomycetota</taxon>
        <taxon>Candidatus Brocadiia</taxon>
        <taxon>Candidatus Brocadiales</taxon>
        <taxon>Candidatus Brocadiaceae</taxon>
        <taxon>Candidatus Jettenia</taxon>
    </lineage>
</organism>
<protein>
    <submittedName>
        <fullName evidence="1">Uncharacterized protein</fullName>
    </submittedName>
</protein>
<dbReference type="STRING" id="247490.KSU1_A0058"/>
<name>I3IGI0_9BACT</name>